<keyword evidence="8 10" id="KW-0808">Transferase</keyword>
<dbReference type="GO" id="GO:0004731">
    <property type="term" value="F:purine-nucleoside phosphorylase activity"/>
    <property type="evidence" value="ECO:0007669"/>
    <property type="project" value="UniProtKB-UniRule"/>
</dbReference>
<evidence type="ECO:0000256" key="3">
    <source>
        <dbReference type="ARBA" id="ARBA00006751"/>
    </source>
</evidence>
<feature type="binding site" evidence="11">
    <location>
        <position position="144"/>
    </location>
    <ligand>
        <name>phosphate</name>
        <dbReference type="ChEBI" id="CHEBI:43474"/>
    </ligand>
</feature>
<accession>A0A2G5PB96</accession>
<feature type="binding site" evidence="11">
    <location>
        <position position="255"/>
    </location>
    <ligand>
        <name>a purine D-ribonucleoside</name>
        <dbReference type="ChEBI" id="CHEBI:142355"/>
    </ligand>
</feature>
<comment type="caution">
    <text evidence="13">The sequence shown here is derived from an EMBL/GenBank/DDBJ whole genome shotgun (WGS) entry which is preliminary data.</text>
</comment>
<keyword evidence="7 10" id="KW-0328">Glycosyltransferase</keyword>
<evidence type="ECO:0000313" key="13">
    <source>
        <dbReference type="EMBL" id="PIB75615.1"/>
    </source>
</evidence>
<dbReference type="CDD" id="cd09009">
    <property type="entry name" value="PNP-EcPNPII_like"/>
    <property type="match status" value="1"/>
</dbReference>
<evidence type="ECO:0000256" key="5">
    <source>
        <dbReference type="ARBA" id="ARBA00011886"/>
    </source>
</evidence>
<dbReference type="UniPathway" id="UPA00606"/>
<protein>
    <recommendedName>
        <fullName evidence="6 10">Purine nucleoside phosphorylase</fullName>
        <ecNumber evidence="5 10">2.4.2.1</ecNumber>
    </recommendedName>
    <alternativeName>
        <fullName evidence="10">Inosine-guanosine phosphorylase</fullName>
    </alternativeName>
</protein>
<feature type="binding site" evidence="11">
    <location>
        <position position="232"/>
    </location>
    <ligand>
        <name>phosphate</name>
        <dbReference type="ChEBI" id="CHEBI:43474"/>
    </ligand>
</feature>
<proteinExistence type="inferred from homology"/>
<evidence type="ECO:0000256" key="11">
    <source>
        <dbReference type="PIRSR" id="PIRSR000477-2"/>
    </source>
</evidence>
<dbReference type="Proteomes" id="UP000230551">
    <property type="component" value="Unassembled WGS sequence"/>
</dbReference>
<evidence type="ECO:0000256" key="2">
    <source>
        <dbReference type="ARBA" id="ARBA00005058"/>
    </source>
</evidence>
<evidence type="ECO:0000256" key="4">
    <source>
        <dbReference type="ARBA" id="ARBA00011233"/>
    </source>
</evidence>
<dbReference type="InterPro" id="IPR011269">
    <property type="entry name" value="PUNP"/>
</dbReference>
<organism evidence="13 14">
    <name type="scientific">Mycolicibacterium brumae</name>
    <dbReference type="NCBI Taxonomy" id="85968"/>
    <lineage>
        <taxon>Bacteria</taxon>
        <taxon>Bacillati</taxon>
        <taxon>Actinomycetota</taxon>
        <taxon>Actinomycetes</taxon>
        <taxon>Mycobacteriales</taxon>
        <taxon>Mycobacteriaceae</taxon>
        <taxon>Mycolicibacterium</taxon>
    </lineage>
</organism>
<comment type="subunit">
    <text evidence="4">Homotrimer.</text>
</comment>
<name>A0A2G5PB96_9MYCO</name>
<dbReference type="Pfam" id="PF01048">
    <property type="entry name" value="PNP_UDP_1"/>
    <property type="match status" value="1"/>
</dbReference>
<comment type="function">
    <text evidence="1">The purine nucleoside phosphorylases catalyze the phosphorolytic breakdown of the N-glycosidic bond in the beta-(deoxy)ribonucleoside molecules, with the formation of the corresponding free purine bases and pentose-1-phosphate. Cleaves guanosine, inosine, 2'-deoxyguanosine and 2'-deoxyinosine.</text>
</comment>
<evidence type="ECO:0000313" key="14">
    <source>
        <dbReference type="Proteomes" id="UP000230551"/>
    </source>
</evidence>
<evidence type="ECO:0000256" key="1">
    <source>
        <dbReference type="ARBA" id="ARBA00002678"/>
    </source>
</evidence>
<evidence type="ECO:0000256" key="7">
    <source>
        <dbReference type="ARBA" id="ARBA00022676"/>
    </source>
</evidence>
<dbReference type="PROSITE" id="PS01240">
    <property type="entry name" value="PNP_MTAP_2"/>
    <property type="match status" value="1"/>
</dbReference>
<dbReference type="STRING" id="85968.GCA_900073015_01228"/>
<dbReference type="GO" id="GO:0005737">
    <property type="term" value="C:cytoplasm"/>
    <property type="evidence" value="ECO:0007669"/>
    <property type="project" value="TreeGrafter"/>
</dbReference>
<evidence type="ECO:0000259" key="12">
    <source>
        <dbReference type="Pfam" id="PF01048"/>
    </source>
</evidence>
<comment type="pathway">
    <text evidence="2 10">Purine metabolism; purine nucleoside salvage.</text>
</comment>
<dbReference type="SUPFAM" id="SSF53167">
    <property type="entry name" value="Purine and uridine phosphorylases"/>
    <property type="match status" value="1"/>
</dbReference>
<comment type="similarity">
    <text evidence="3 10">Belongs to the PNP/MTAP phosphorylase family.</text>
</comment>
<dbReference type="PANTHER" id="PTHR11904">
    <property type="entry name" value="METHYLTHIOADENOSINE/PURINE NUCLEOSIDE PHOSPHORYLASE"/>
    <property type="match status" value="1"/>
</dbReference>
<dbReference type="EC" id="2.4.2.1" evidence="5 10"/>
<sequence length="303" mass="31123">MRSQPALRAVGQTHSRSISPRVRRLSCRAVTPTQQAAQAAAVIAEGTGIATHDVAVVLGSGWAPAADALGDPRSVIPMAELPGFSTPTAAGHGGQLRSLQIGGRRVLVLLGRIHAYEGHDLSAVVHPVRAACAAGATTVVLTNAAGGLRPEHQVGQPVLIADHLNLTARSPLVGAQFVDLVNAYSPELRALARRVDPRLAEGVYAGLPGPHYETPAEIRMLRALGADLVGMSTVHETIAARAAGAQVLGLSLVTNLAAGMTGEPLSHAEVLEAGRASATRMGELLRAVIAELRPAAAPGTTPV</sequence>
<dbReference type="OrthoDB" id="1523230at2"/>
<keyword evidence="14" id="KW-1185">Reference proteome</keyword>
<dbReference type="AlphaFoldDB" id="A0A2G5PB96"/>
<feature type="binding site" evidence="11">
    <location>
        <begin position="112"/>
        <end position="114"/>
    </location>
    <ligand>
        <name>phosphate</name>
        <dbReference type="ChEBI" id="CHEBI:43474"/>
    </ligand>
</feature>
<dbReference type="PIRSF" id="PIRSF000477">
    <property type="entry name" value="PurNPase"/>
    <property type="match status" value="1"/>
</dbReference>
<dbReference type="InterPro" id="IPR011268">
    <property type="entry name" value="Purine_phosphorylase"/>
</dbReference>
<dbReference type="Gene3D" id="3.40.50.1580">
    <property type="entry name" value="Nucleoside phosphorylase domain"/>
    <property type="match status" value="1"/>
</dbReference>
<dbReference type="EMBL" id="PDCN02000009">
    <property type="protein sequence ID" value="PIB75615.1"/>
    <property type="molecule type" value="Genomic_DNA"/>
</dbReference>
<dbReference type="NCBIfam" id="TIGR01697">
    <property type="entry name" value="PNPH-PUNA-XAPA"/>
    <property type="match status" value="1"/>
</dbReference>
<dbReference type="NCBIfam" id="NF006054">
    <property type="entry name" value="PRK08202.1"/>
    <property type="match status" value="1"/>
</dbReference>
<feature type="binding site" evidence="11">
    <location>
        <position position="213"/>
    </location>
    <ligand>
        <name>a purine D-ribonucleoside</name>
        <dbReference type="ChEBI" id="CHEBI:142355"/>
    </ligand>
</feature>
<feature type="binding site" evidence="11">
    <location>
        <position position="60"/>
    </location>
    <ligand>
        <name>phosphate</name>
        <dbReference type="ChEBI" id="CHEBI:43474"/>
    </ligand>
</feature>
<dbReference type="PANTHER" id="PTHR11904:SF9">
    <property type="entry name" value="PURINE NUCLEOSIDE PHOSPHORYLASE-RELATED"/>
    <property type="match status" value="1"/>
</dbReference>
<dbReference type="InterPro" id="IPR018099">
    <property type="entry name" value="Purine_phosphorylase-2_CS"/>
</dbReference>
<feature type="binding site" evidence="11">
    <location>
        <position position="92"/>
    </location>
    <ligand>
        <name>phosphate</name>
        <dbReference type="ChEBI" id="CHEBI:43474"/>
    </ligand>
</feature>
<dbReference type="InterPro" id="IPR035994">
    <property type="entry name" value="Nucleoside_phosphorylase_sf"/>
</dbReference>
<evidence type="ECO:0000256" key="6">
    <source>
        <dbReference type="ARBA" id="ARBA00013834"/>
    </source>
</evidence>
<dbReference type="NCBIfam" id="TIGR01698">
    <property type="entry name" value="PUNP"/>
    <property type="match status" value="1"/>
</dbReference>
<dbReference type="InterPro" id="IPR000845">
    <property type="entry name" value="Nucleoside_phosphorylase_d"/>
</dbReference>
<dbReference type="GO" id="GO:0009116">
    <property type="term" value="P:nucleoside metabolic process"/>
    <property type="evidence" value="ECO:0007669"/>
    <property type="project" value="UniProtKB-UniRule"/>
</dbReference>
<evidence type="ECO:0000256" key="10">
    <source>
        <dbReference type="PIRNR" id="PIRNR000477"/>
    </source>
</evidence>
<evidence type="ECO:0000256" key="9">
    <source>
        <dbReference type="ARBA" id="ARBA00048556"/>
    </source>
</evidence>
<reference evidence="13 14" key="1">
    <citation type="journal article" date="2017" name="Infect. Genet. Evol.">
        <title>The new phylogeny of the genus Mycobacterium: The old and the news.</title>
        <authorList>
            <person name="Tortoli E."/>
            <person name="Fedrizzi T."/>
            <person name="Meehan C.J."/>
            <person name="Trovato A."/>
            <person name="Grottola A."/>
            <person name="Giacobazzi E."/>
            <person name="Serpini G.F."/>
            <person name="Tagliazucchi S."/>
            <person name="Fabio A."/>
            <person name="Bettua C."/>
            <person name="Bertorelli R."/>
            <person name="Frascaro F."/>
            <person name="De Sanctis V."/>
            <person name="Pecorari M."/>
            <person name="Jousson O."/>
            <person name="Segata N."/>
            <person name="Cirillo D.M."/>
        </authorList>
    </citation>
    <scope>NUCLEOTIDE SEQUENCE [LARGE SCALE GENOMIC DNA]</scope>
    <source>
        <strain evidence="13 14">CIP1034565</strain>
    </source>
</reference>
<feature type="domain" description="Nucleoside phosphorylase" evidence="12">
    <location>
        <begin position="54"/>
        <end position="290"/>
    </location>
</feature>
<comment type="catalytic activity">
    <reaction evidence="9">
        <text>a purine 2'-deoxy-D-ribonucleoside + phosphate = a purine nucleobase + 2-deoxy-alpha-D-ribose 1-phosphate</text>
        <dbReference type="Rhea" id="RHEA:36431"/>
        <dbReference type="ChEBI" id="CHEBI:26386"/>
        <dbReference type="ChEBI" id="CHEBI:43474"/>
        <dbReference type="ChEBI" id="CHEBI:57259"/>
        <dbReference type="ChEBI" id="CHEBI:142361"/>
        <dbReference type="EC" id="2.4.2.1"/>
    </reaction>
</comment>
<gene>
    <name evidence="13" type="ORF">CQY22_009045</name>
</gene>
<evidence type="ECO:0000256" key="8">
    <source>
        <dbReference type="ARBA" id="ARBA00022679"/>
    </source>
</evidence>